<reference evidence="1 2" key="1">
    <citation type="submission" date="2017-09" db="EMBL/GenBank/DDBJ databases">
        <authorList>
            <person name="Lee N."/>
            <person name="Cho B.-K."/>
        </authorList>
    </citation>
    <scope>NUCLEOTIDE SEQUENCE [LARGE SCALE GENOMIC DNA]</scope>
    <source>
        <strain evidence="1 2">ATCC 12853</strain>
    </source>
</reference>
<dbReference type="AlphaFoldDB" id="A0A5J6GEC8"/>
<proteinExistence type="predicted"/>
<name>A0A5J6GEC8_STRKN</name>
<gene>
    <name evidence="1" type="ORF">CP970_19900</name>
</gene>
<evidence type="ECO:0000313" key="2">
    <source>
        <dbReference type="Proteomes" id="UP000325529"/>
    </source>
</evidence>
<accession>A0A5J6GEC8</accession>
<evidence type="ECO:0000313" key="1">
    <source>
        <dbReference type="EMBL" id="QEU92874.1"/>
    </source>
</evidence>
<keyword evidence="2" id="KW-1185">Reference proteome</keyword>
<sequence>MSWSWKIGPHDFDTIASLPPEAHGPLSETLDVLEQDPYAASEPYGIDDGVTREARFGTAGILVFLANSQTQHLVPLSITWAG</sequence>
<protein>
    <submittedName>
        <fullName evidence="1">Uncharacterized protein</fullName>
    </submittedName>
</protein>
<dbReference type="KEGG" id="ska:CP970_19900"/>
<dbReference type="EMBL" id="CP023699">
    <property type="protein sequence ID" value="QEU92874.1"/>
    <property type="molecule type" value="Genomic_DNA"/>
</dbReference>
<organism evidence="1 2">
    <name type="scientific">Streptomyces kanamyceticus</name>
    <dbReference type="NCBI Taxonomy" id="1967"/>
    <lineage>
        <taxon>Bacteria</taxon>
        <taxon>Bacillati</taxon>
        <taxon>Actinomycetota</taxon>
        <taxon>Actinomycetes</taxon>
        <taxon>Kitasatosporales</taxon>
        <taxon>Streptomycetaceae</taxon>
        <taxon>Streptomyces</taxon>
    </lineage>
</organism>
<dbReference type="Proteomes" id="UP000325529">
    <property type="component" value="Chromosome"/>
</dbReference>